<evidence type="ECO:0000256" key="3">
    <source>
        <dbReference type="ARBA" id="ARBA00022679"/>
    </source>
</evidence>
<dbReference type="GO" id="GO:0008296">
    <property type="term" value="F:3'-5'-DNA exonuclease activity"/>
    <property type="evidence" value="ECO:0007669"/>
    <property type="project" value="TreeGrafter"/>
</dbReference>
<feature type="domain" description="DNA-directed DNA polymerase family B exonuclease" evidence="10">
    <location>
        <begin position="190"/>
        <end position="271"/>
    </location>
</feature>
<evidence type="ECO:0000256" key="5">
    <source>
        <dbReference type="ARBA" id="ARBA00022932"/>
    </source>
</evidence>
<dbReference type="Gene3D" id="1.10.287.690">
    <property type="entry name" value="Helix hairpin bin"/>
    <property type="match status" value="1"/>
</dbReference>
<evidence type="ECO:0000256" key="6">
    <source>
        <dbReference type="ARBA" id="ARBA00023125"/>
    </source>
</evidence>
<protein>
    <recommendedName>
        <fullName evidence="2">DNA-directed DNA polymerase</fullName>
        <ecNumber evidence="2">2.7.7.7</ecNumber>
    </recommendedName>
</protein>
<dbReference type="InterPro" id="IPR006134">
    <property type="entry name" value="DNA-dir_DNA_pol_B_multi_dom"/>
</dbReference>
<dbReference type="InterPro" id="IPR036397">
    <property type="entry name" value="RNaseH_sf"/>
</dbReference>
<accession>A0A6C0JI00</accession>
<dbReference type="InterPro" id="IPR012337">
    <property type="entry name" value="RNaseH-like_sf"/>
</dbReference>
<dbReference type="PANTHER" id="PTHR10322">
    <property type="entry name" value="DNA POLYMERASE CATALYTIC SUBUNIT"/>
    <property type="match status" value="1"/>
</dbReference>
<dbReference type="GO" id="GO:0045004">
    <property type="term" value="P:DNA replication proofreading"/>
    <property type="evidence" value="ECO:0007669"/>
    <property type="project" value="TreeGrafter"/>
</dbReference>
<dbReference type="SUPFAM" id="SSF56672">
    <property type="entry name" value="DNA/RNA polymerases"/>
    <property type="match status" value="1"/>
</dbReference>
<feature type="domain" description="DNA-directed DNA polymerase family B exonuclease" evidence="10">
    <location>
        <begin position="444"/>
        <end position="607"/>
    </location>
</feature>
<dbReference type="Pfam" id="PF03104">
    <property type="entry name" value="DNA_pol_B_exo1"/>
    <property type="match status" value="2"/>
</dbReference>
<dbReference type="InterPro" id="IPR050240">
    <property type="entry name" value="DNA_pol_type-B"/>
</dbReference>
<keyword evidence="5" id="KW-0239">DNA-directed DNA polymerase</keyword>
<dbReference type="GO" id="GO:0006297">
    <property type="term" value="P:nucleotide-excision repair, DNA gap filling"/>
    <property type="evidence" value="ECO:0007669"/>
    <property type="project" value="TreeGrafter"/>
</dbReference>
<feature type="domain" description="DNA-directed DNA polymerase family B multifunctional" evidence="9">
    <location>
        <begin position="767"/>
        <end position="1257"/>
    </location>
</feature>
<evidence type="ECO:0000256" key="2">
    <source>
        <dbReference type="ARBA" id="ARBA00012417"/>
    </source>
</evidence>
<dbReference type="GO" id="GO:0006287">
    <property type="term" value="P:base-excision repair, gap-filling"/>
    <property type="evidence" value="ECO:0007669"/>
    <property type="project" value="TreeGrafter"/>
</dbReference>
<dbReference type="PRINTS" id="PR00106">
    <property type="entry name" value="DNAPOLB"/>
</dbReference>
<dbReference type="GO" id="GO:0003887">
    <property type="term" value="F:DNA-directed DNA polymerase activity"/>
    <property type="evidence" value="ECO:0007669"/>
    <property type="project" value="UniProtKB-KW"/>
</dbReference>
<dbReference type="InterPro" id="IPR006133">
    <property type="entry name" value="DNA-dir_DNA_pol_B_exonuc"/>
</dbReference>
<evidence type="ECO:0000256" key="1">
    <source>
        <dbReference type="ARBA" id="ARBA00005755"/>
    </source>
</evidence>
<dbReference type="SUPFAM" id="SSF53098">
    <property type="entry name" value="Ribonuclease H-like"/>
    <property type="match status" value="1"/>
</dbReference>
<keyword evidence="4" id="KW-0548">Nucleotidyltransferase</keyword>
<reference evidence="11" key="1">
    <citation type="journal article" date="2020" name="Nature">
        <title>Giant virus diversity and host interactions through global metagenomics.</title>
        <authorList>
            <person name="Schulz F."/>
            <person name="Roux S."/>
            <person name="Paez-Espino D."/>
            <person name="Jungbluth S."/>
            <person name="Walsh D.A."/>
            <person name="Denef V.J."/>
            <person name="McMahon K.D."/>
            <person name="Konstantinidis K.T."/>
            <person name="Eloe-Fadrosh E.A."/>
            <person name="Kyrpides N.C."/>
            <person name="Woyke T."/>
        </authorList>
    </citation>
    <scope>NUCLEOTIDE SEQUENCE</scope>
    <source>
        <strain evidence="11">GVMAG-M-3300027708-20</strain>
    </source>
</reference>
<evidence type="ECO:0000256" key="4">
    <source>
        <dbReference type="ARBA" id="ARBA00022695"/>
    </source>
</evidence>
<feature type="region of interest" description="Disordered" evidence="8">
    <location>
        <begin position="371"/>
        <end position="402"/>
    </location>
</feature>
<dbReference type="InterPro" id="IPR043502">
    <property type="entry name" value="DNA/RNA_pol_sf"/>
</dbReference>
<keyword evidence="6" id="KW-0238">DNA-binding</keyword>
<dbReference type="Pfam" id="PF00136">
    <property type="entry name" value="DNA_pol_B"/>
    <property type="match status" value="1"/>
</dbReference>
<comment type="catalytic activity">
    <reaction evidence="7">
        <text>DNA(n) + a 2'-deoxyribonucleoside 5'-triphosphate = DNA(n+1) + diphosphate</text>
        <dbReference type="Rhea" id="RHEA:22508"/>
        <dbReference type="Rhea" id="RHEA-COMP:17339"/>
        <dbReference type="Rhea" id="RHEA-COMP:17340"/>
        <dbReference type="ChEBI" id="CHEBI:33019"/>
        <dbReference type="ChEBI" id="CHEBI:61560"/>
        <dbReference type="ChEBI" id="CHEBI:173112"/>
        <dbReference type="EC" id="2.7.7.7"/>
    </reaction>
</comment>
<dbReference type="InterPro" id="IPR042087">
    <property type="entry name" value="DNA_pol_B_thumb"/>
</dbReference>
<evidence type="ECO:0000259" key="9">
    <source>
        <dbReference type="Pfam" id="PF00136"/>
    </source>
</evidence>
<evidence type="ECO:0000256" key="7">
    <source>
        <dbReference type="ARBA" id="ARBA00049244"/>
    </source>
</evidence>
<evidence type="ECO:0000313" key="11">
    <source>
        <dbReference type="EMBL" id="QHU04047.1"/>
    </source>
</evidence>
<evidence type="ECO:0000256" key="8">
    <source>
        <dbReference type="SAM" id="MobiDB-lite"/>
    </source>
</evidence>
<dbReference type="GO" id="GO:0000166">
    <property type="term" value="F:nucleotide binding"/>
    <property type="evidence" value="ECO:0007669"/>
    <property type="project" value="InterPro"/>
</dbReference>
<dbReference type="GO" id="GO:0003677">
    <property type="term" value="F:DNA binding"/>
    <property type="evidence" value="ECO:0007669"/>
    <property type="project" value="UniProtKB-KW"/>
</dbReference>
<sequence length="1340" mass="153989">MESGKKVAAKKPMIKKYFRLFDFNAYDEVNTSEESTSDSDNDVRDFHKPRQRKDDKVFVIQMFGVNESGETCCIYIRDFQPFFFIRVGQSWTNSQVAQLLSDIKKKISKRKNYDESIISAEIVEYNKLYGFTAGKKDKFVQLTFKNTEVMNVVKNLWYEYVESRIDPTVQERRKKKYIFLGVSLELYESGNIPPLLRYFHVNNVSPSGWISFYLNKIIRPAVQTTTCNFEYICPLSAITPEPTKIDRVPFKICSFDIEASSSHGDFPIPVKTYKRLAVNIVDTFIKQPNLDEAKGKLLLQKIILTAFGYDSFQDVDVVYPKIAPTKQRVAQLVKILIENSIEQAKVANKDEDNSMLLRIDDMFEAMNANQNNQVSENASDEIERNDESGNDNDVDEDGDGLTKPQYVKVKKAESNTTKILDILIVSKSSRDEKIQILNDVLTRLFPRLEGDKVTFIGSTFLRYGDLEPYMNHCIVLGSCDPVEGAVIESVDNEAKLLTIWAELIQNENPDIIIGYNIFGFDYEFLFRRAEENECVHDFMMLSRKVGEMAAKPKRDCPGQYDIETTKMQIASGEYELRYFKMTGRLQVDMYASFRREFILSSYKLDDVAGIFISDDIKRVEHVVHPDFGEVTELYSQNLMGININDFIHIELSGYTSEYHKKGQKFRIADIYRGKEIVEMVKGSEKTVKYNVLVIRGHEHFEKGKSLKWGMAKDDVSPKDIFRLANGSAADRAIVAKYCIQDCNLVHHLMNKIDSITGYSEMANICCVPISFLIFRGQGVKLMSFVAKKCRENNTLMPDLEKSNDFDRYEGAIVLPPKCAMYIDNPVACVDYSSLYPSSMISQNYSHDSLVWSKEYDLDNNLIREKGDRDKTGKYIYDNLPEYQYIDVAFDNFKYIKIGSAQAKKTKVGKIVCRWAQLPNNKKSILPSILEELLKARSDTRKLIKTEKDPFMQNILDKRQLAYKITANSLYGQCGSRTSAFYEKNVAASTTATGRAMIIYAKRIVEEVYGNRLYTLTNGETVRTKAEYIYGDTDSVFFTFNLEKPDTGEKIVGKPALAMTIELAQDAAKLCTQWLKAPMELSYEKTLMPFILLSKKRYVGMLYEEDPNKGKLKYMGLPLKRRDSCDFMKDVYGGVLDILMKNTDMGSAIKHLDHCLKELITGKVSMEKLAITKALRSDYKNPDQIGHNVLAQRIGKRDPGNKPKSGDRIKFVFVVNDEKKALQGDKIETPEFIVENKLQIDYTHYITNQLMKPLLQLFGLEVEKIWRAQGKMTAIKDYQKEIRKLEDDFPDLEIFMKKKEKFCATKVKALLFDKILEKIYNEKNNIQKIDAFFKVNRPVPL</sequence>
<feature type="compositionally biased region" description="Acidic residues" evidence="8">
    <location>
        <begin position="388"/>
        <end position="399"/>
    </location>
</feature>
<dbReference type="EMBL" id="MN740390">
    <property type="protein sequence ID" value="QHU04047.1"/>
    <property type="molecule type" value="Genomic_DNA"/>
</dbReference>
<dbReference type="SMART" id="SM00486">
    <property type="entry name" value="POLBc"/>
    <property type="match status" value="1"/>
</dbReference>
<dbReference type="Gene3D" id="3.30.342.10">
    <property type="entry name" value="DNA Polymerase, chain B, domain 1"/>
    <property type="match status" value="1"/>
</dbReference>
<dbReference type="Gene3D" id="3.30.420.10">
    <property type="entry name" value="Ribonuclease H-like superfamily/Ribonuclease H"/>
    <property type="match status" value="2"/>
</dbReference>
<evidence type="ECO:0000259" key="10">
    <source>
        <dbReference type="Pfam" id="PF03104"/>
    </source>
</evidence>
<name>A0A6C0JI00_9ZZZZ</name>
<dbReference type="InterPro" id="IPR006172">
    <property type="entry name" value="DNA-dir_DNA_pol_B"/>
</dbReference>
<dbReference type="InterPro" id="IPR023211">
    <property type="entry name" value="DNA_pol_palm_dom_sf"/>
</dbReference>
<proteinExistence type="inferred from homology"/>
<dbReference type="EC" id="2.7.7.7" evidence="2"/>
<keyword evidence="3" id="KW-0808">Transferase</keyword>
<dbReference type="Gene3D" id="3.90.1600.10">
    <property type="entry name" value="Palm domain of DNA polymerase"/>
    <property type="match status" value="1"/>
</dbReference>
<dbReference type="GO" id="GO:0043625">
    <property type="term" value="C:delta DNA polymerase complex"/>
    <property type="evidence" value="ECO:0007669"/>
    <property type="project" value="TreeGrafter"/>
</dbReference>
<dbReference type="Gene3D" id="1.10.132.60">
    <property type="entry name" value="DNA polymerase family B, C-terminal domain"/>
    <property type="match status" value="1"/>
</dbReference>
<dbReference type="PANTHER" id="PTHR10322:SF23">
    <property type="entry name" value="DNA POLYMERASE DELTA CATALYTIC SUBUNIT"/>
    <property type="match status" value="1"/>
</dbReference>
<organism evidence="11">
    <name type="scientific">viral metagenome</name>
    <dbReference type="NCBI Taxonomy" id="1070528"/>
    <lineage>
        <taxon>unclassified sequences</taxon>
        <taxon>metagenomes</taxon>
        <taxon>organismal metagenomes</taxon>
    </lineage>
</organism>
<comment type="similarity">
    <text evidence="1">Belongs to the DNA polymerase type-B family.</text>
</comment>